<evidence type="ECO:0008006" key="3">
    <source>
        <dbReference type="Google" id="ProtNLM"/>
    </source>
</evidence>
<comment type="caution">
    <text evidence="1">The sequence shown here is derived from an EMBL/GenBank/DDBJ whole genome shotgun (WGS) entry which is preliminary data.</text>
</comment>
<reference evidence="2" key="1">
    <citation type="journal article" date="2019" name="Gigascience">
        <title>De novo genome assembly of the endangered Acer yangbiense, a plant species with extremely small populations endemic to Yunnan Province, China.</title>
        <authorList>
            <person name="Yang J."/>
            <person name="Wariss H.M."/>
            <person name="Tao L."/>
            <person name="Zhang R."/>
            <person name="Yun Q."/>
            <person name="Hollingsworth P."/>
            <person name="Dao Z."/>
            <person name="Luo G."/>
            <person name="Guo H."/>
            <person name="Ma Y."/>
            <person name="Sun W."/>
        </authorList>
    </citation>
    <scope>NUCLEOTIDE SEQUENCE [LARGE SCALE GENOMIC DNA]</scope>
    <source>
        <strain evidence="2">cv. Malutang</strain>
    </source>
</reference>
<dbReference type="EMBL" id="VAHF01000001">
    <property type="protein sequence ID" value="TXG73730.1"/>
    <property type="molecule type" value="Genomic_DNA"/>
</dbReference>
<sequence length="268" mass="30527">MYRINRVLTQTRSKQLLLSHEHNLFCLPSQLFAQKSSTRFLDIYQLVDKEAIKKTRARLADEMSRGYFADMEDLKKHGGKVAIANKIVIPAMAAVKFPNLDVSFSGGRTLKLPVCASGDVVDAVKSTVPKVSVVCLAFRANSQAMIDSWSMPFLEAFNDSKSIHLYEVSLIDSWFLSLKPVKWLLLKIMRKSKDEVKNGLQRQIAYSFGDHYYFRKELKILNLLTGYVFLLDKFGRIRWQGFGLATPEELSSLLSCTSLLLEDKCEKK</sequence>
<evidence type="ECO:0000313" key="2">
    <source>
        <dbReference type="Proteomes" id="UP000323000"/>
    </source>
</evidence>
<proteinExistence type="predicted"/>
<dbReference type="PANTHER" id="PTHR28106:SF1">
    <property type="entry name" value="MITOCHONDRIAL ATPASE COMPLEX SUBUNIT ATP10"/>
    <property type="match status" value="1"/>
</dbReference>
<dbReference type="GO" id="GO:0005743">
    <property type="term" value="C:mitochondrial inner membrane"/>
    <property type="evidence" value="ECO:0007669"/>
    <property type="project" value="TreeGrafter"/>
</dbReference>
<dbReference type="PANTHER" id="PTHR28106">
    <property type="entry name" value="MITOCHONDRIAL ATPASE COMPLEX SUBUNIT ATP10"/>
    <property type="match status" value="1"/>
</dbReference>
<name>A0A5C7IWR0_9ROSI</name>
<dbReference type="GO" id="GO:0033615">
    <property type="term" value="P:mitochondrial proton-transporting ATP synthase complex assembly"/>
    <property type="evidence" value="ECO:0007669"/>
    <property type="project" value="TreeGrafter"/>
</dbReference>
<dbReference type="AlphaFoldDB" id="A0A5C7IWR0"/>
<organism evidence="1 2">
    <name type="scientific">Acer yangbiense</name>
    <dbReference type="NCBI Taxonomy" id="1000413"/>
    <lineage>
        <taxon>Eukaryota</taxon>
        <taxon>Viridiplantae</taxon>
        <taxon>Streptophyta</taxon>
        <taxon>Embryophyta</taxon>
        <taxon>Tracheophyta</taxon>
        <taxon>Spermatophyta</taxon>
        <taxon>Magnoliopsida</taxon>
        <taxon>eudicotyledons</taxon>
        <taxon>Gunneridae</taxon>
        <taxon>Pentapetalae</taxon>
        <taxon>rosids</taxon>
        <taxon>malvids</taxon>
        <taxon>Sapindales</taxon>
        <taxon>Sapindaceae</taxon>
        <taxon>Hippocastanoideae</taxon>
        <taxon>Acereae</taxon>
        <taxon>Acer</taxon>
    </lineage>
</organism>
<protein>
    <recommendedName>
        <fullName evidence="3">AT1G08220-like protein</fullName>
    </recommendedName>
</protein>
<dbReference type="Pfam" id="PF05176">
    <property type="entry name" value="ATP-synt_10"/>
    <property type="match status" value="1"/>
</dbReference>
<keyword evidence="2" id="KW-1185">Reference proteome</keyword>
<dbReference type="Proteomes" id="UP000323000">
    <property type="component" value="Chromosome 1"/>
</dbReference>
<gene>
    <name evidence="1" type="ORF">EZV62_002309</name>
</gene>
<dbReference type="OrthoDB" id="17089at2759"/>
<evidence type="ECO:0000313" key="1">
    <source>
        <dbReference type="EMBL" id="TXG73730.1"/>
    </source>
</evidence>
<accession>A0A5C7IWR0</accession>
<dbReference type="InterPro" id="IPR007849">
    <property type="entry name" value="ATP10"/>
</dbReference>